<protein>
    <submittedName>
        <fullName evidence="1">Uncharacterized protein</fullName>
    </submittedName>
</protein>
<name>A0A916ZF37_9HYPH</name>
<sequence length="94" mass="10286">MTMVRRNSRFDKPVPIGSLAEIEQEIADVLDVIDRVQKSAEEAAERVAAECDVILETNPLWQLAEAVKGLAWAVGSLAHHHENLAVEVATRGAK</sequence>
<reference evidence="1" key="2">
    <citation type="submission" date="2020-09" db="EMBL/GenBank/DDBJ databases">
        <authorList>
            <person name="Sun Q."/>
            <person name="Zhou Y."/>
        </authorList>
    </citation>
    <scope>NUCLEOTIDE SEQUENCE</scope>
    <source>
        <strain evidence="1">CGMCC 1.15367</strain>
    </source>
</reference>
<proteinExistence type="predicted"/>
<evidence type="ECO:0000313" key="1">
    <source>
        <dbReference type="EMBL" id="GGD93492.1"/>
    </source>
</evidence>
<dbReference type="RefSeq" id="WP_188907107.1">
    <property type="nucleotide sequence ID" value="NZ_BMIQ01000001.1"/>
</dbReference>
<dbReference type="EMBL" id="BMIQ01000001">
    <property type="protein sequence ID" value="GGD93492.1"/>
    <property type="molecule type" value="Genomic_DNA"/>
</dbReference>
<gene>
    <name evidence="1" type="ORF">GCM10011390_10340</name>
</gene>
<accession>A0A916ZF37</accession>
<dbReference type="AlphaFoldDB" id="A0A916ZF37"/>
<dbReference type="Proteomes" id="UP000644699">
    <property type="component" value="Unassembled WGS sequence"/>
</dbReference>
<evidence type="ECO:0000313" key="2">
    <source>
        <dbReference type="Proteomes" id="UP000644699"/>
    </source>
</evidence>
<reference evidence="1" key="1">
    <citation type="journal article" date="2014" name="Int. J. Syst. Evol. Microbiol.">
        <title>Complete genome sequence of Corynebacterium casei LMG S-19264T (=DSM 44701T), isolated from a smear-ripened cheese.</title>
        <authorList>
            <consortium name="US DOE Joint Genome Institute (JGI-PGF)"/>
            <person name="Walter F."/>
            <person name="Albersmeier A."/>
            <person name="Kalinowski J."/>
            <person name="Ruckert C."/>
        </authorList>
    </citation>
    <scope>NUCLEOTIDE SEQUENCE</scope>
    <source>
        <strain evidence="1">CGMCC 1.15367</strain>
    </source>
</reference>
<keyword evidence="2" id="KW-1185">Reference proteome</keyword>
<organism evidence="1 2">
    <name type="scientific">Aureimonas endophytica</name>
    <dbReference type="NCBI Taxonomy" id="2027858"/>
    <lineage>
        <taxon>Bacteria</taxon>
        <taxon>Pseudomonadati</taxon>
        <taxon>Pseudomonadota</taxon>
        <taxon>Alphaproteobacteria</taxon>
        <taxon>Hyphomicrobiales</taxon>
        <taxon>Aurantimonadaceae</taxon>
        <taxon>Aureimonas</taxon>
    </lineage>
</organism>
<comment type="caution">
    <text evidence="1">The sequence shown here is derived from an EMBL/GenBank/DDBJ whole genome shotgun (WGS) entry which is preliminary data.</text>
</comment>